<protein>
    <submittedName>
        <fullName evidence="1">Uncharacterized protein</fullName>
    </submittedName>
</protein>
<name>A0ABU4NNJ9_9ACTN</name>
<gene>
    <name evidence="1" type="ORF">PV662_28695</name>
</gene>
<accession>A0ABU4NNJ9</accession>
<organism evidence="1 2">
    <name type="scientific">Streptomyces europaeiscabiei</name>
    <dbReference type="NCBI Taxonomy" id="146819"/>
    <lineage>
        <taxon>Bacteria</taxon>
        <taxon>Bacillati</taxon>
        <taxon>Actinomycetota</taxon>
        <taxon>Actinomycetes</taxon>
        <taxon>Kitasatosporales</taxon>
        <taxon>Streptomycetaceae</taxon>
        <taxon>Streptomyces</taxon>
    </lineage>
</organism>
<sequence length="79" mass="8369">MLDLLDDLGAIERDRGMADPGFTGSDPRVRWVVKVLAEQGIDPRTNEVAAVKALRAALPGLSLVAATALARETKLSQAV</sequence>
<dbReference type="Proteomes" id="UP001271274">
    <property type="component" value="Unassembled WGS sequence"/>
</dbReference>
<dbReference type="EMBL" id="JARAYU010000011">
    <property type="protein sequence ID" value="MDX3703667.1"/>
    <property type="molecule type" value="Genomic_DNA"/>
</dbReference>
<reference evidence="1 2" key="1">
    <citation type="journal article" date="2023" name="Microb. Genom.">
        <title>Mesoterricola silvestris gen. nov., sp. nov., Mesoterricola sediminis sp. nov., Geothrix oryzae sp. nov., Geothrix edaphica sp. nov., Geothrix rubra sp. nov., and Geothrix limicola sp. nov., six novel members of Acidobacteriota isolated from soils.</title>
        <authorList>
            <person name="Weisberg A.J."/>
            <person name="Pearce E."/>
            <person name="Kramer C.G."/>
            <person name="Chang J.H."/>
            <person name="Clarke C.R."/>
        </authorList>
    </citation>
    <scope>NUCLEOTIDE SEQUENCE [LARGE SCALE GENOMIC DNA]</scope>
    <source>
        <strain evidence="1 2">ID09-01A</strain>
    </source>
</reference>
<dbReference type="RefSeq" id="WP_052769670.1">
    <property type="nucleotide sequence ID" value="NZ_JARAUR010000142.1"/>
</dbReference>
<evidence type="ECO:0000313" key="2">
    <source>
        <dbReference type="Proteomes" id="UP001271274"/>
    </source>
</evidence>
<proteinExistence type="predicted"/>
<evidence type="ECO:0000313" key="1">
    <source>
        <dbReference type="EMBL" id="MDX3703667.1"/>
    </source>
</evidence>
<comment type="caution">
    <text evidence="1">The sequence shown here is derived from an EMBL/GenBank/DDBJ whole genome shotgun (WGS) entry which is preliminary data.</text>
</comment>
<keyword evidence="2" id="KW-1185">Reference proteome</keyword>